<reference evidence="6 7" key="1">
    <citation type="journal article" date="2018" name="Microb. Genom.">
        <title>Expanding an expanded genome: long-read sequencing of Trypanosoma cruzi.</title>
        <authorList>
            <person name="Berna L."/>
            <person name="Rodriguez M."/>
            <person name="Chiribao M.L."/>
            <person name="Parodi-Talice A."/>
            <person name="Pita S."/>
            <person name="Rijo G."/>
            <person name="Alvarez-Valin F."/>
            <person name="Robello C."/>
        </authorList>
    </citation>
    <scope>NUCLEOTIDE SEQUENCE [LARGE SCALE GENOMIC DNA]</scope>
    <source>
        <strain evidence="6 7">Dm28c</strain>
    </source>
</reference>
<dbReference type="GO" id="GO:0004308">
    <property type="term" value="F:exo-alpha-sialidase activity"/>
    <property type="evidence" value="ECO:0007669"/>
    <property type="project" value="InterPro"/>
</dbReference>
<feature type="region of interest" description="Disordered" evidence="2">
    <location>
        <begin position="735"/>
        <end position="758"/>
    </location>
</feature>
<dbReference type="Pfam" id="PF22925">
    <property type="entry name" value="TS_C"/>
    <property type="match status" value="1"/>
</dbReference>
<keyword evidence="1" id="KW-0677">Repeat</keyword>
<dbReference type="VEuPathDB" id="TriTrypDB:TcCL_NonESM07107"/>
<dbReference type="VEuPathDB" id="TriTrypDB:TcCLB.506409.170"/>
<dbReference type="InterPro" id="IPR055239">
    <property type="entry name" value="TS_C"/>
</dbReference>
<feature type="region of interest" description="Disordered" evidence="2">
    <location>
        <begin position="783"/>
        <end position="814"/>
    </location>
</feature>
<evidence type="ECO:0000256" key="3">
    <source>
        <dbReference type="SAM" id="Phobius"/>
    </source>
</evidence>
<keyword evidence="3" id="KW-1133">Transmembrane helix</keyword>
<dbReference type="InterPro" id="IPR021287">
    <property type="entry name" value="Trans-sialidase_CS"/>
</dbReference>
<dbReference type="InterPro" id="IPR036278">
    <property type="entry name" value="Sialidase_sf"/>
</dbReference>
<dbReference type="VEuPathDB" id="TriTrypDB:TcG_09426"/>
<evidence type="ECO:0000256" key="2">
    <source>
        <dbReference type="SAM" id="MobiDB-lite"/>
    </source>
</evidence>
<dbReference type="VEuPathDB" id="TriTrypDB:TCDM_12813"/>
<dbReference type="GO" id="GO:0005737">
    <property type="term" value="C:cytoplasm"/>
    <property type="evidence" value="ECO:0007669"/>
    <property type="project" value="TreeGrafter"/>
</dbReference>
<dbReference type="SUPFAM" id="SSF50939">
    <property type="entry name" value="Sialidases"/>
    <property type="match status" value="1"/>
</dbReference>
<dbReference type="CDD" id="cd15482">
    <property type="entry name" value="Sialidase_non-viral"/>
    <property type="match status" value="1"/>
</dbReference>
<dbReference type="VEuPathDB" id="TriTrypDB:TCSYLVIO_002218"/>
<dbReference type="VEuPathDB" id="TriTrypDB:C3747_4g427"/>
<organism evidence="6 7">
    <name type="scientific">Trypanosoma cruzi</name>
    <dbReference type="NCBI Taxonomy" id="5693"/>
    <lineage>
        <taxon>Eukaryota</taxon>
        <taxon>Discoba</taxon>
        <taxon>Euglenozoa</taxon>
        <taxon>Kinetoplastea</taxon>
        <taxon>Metakinetoplastina</taxon>
        <taxon>Trypanosomatida</taxon>
        <taxon>Trypanosomatidae</taxon>
        <taxon>Trypanosoma</taxon>
        <taxon>Schizotrypanum</taxon>
    </lineage>
</organism>
<dbReference type="VEuPathDB" id="TriTrypDB:C4B63_50g193"/>
<comment type="caution">
    <text evidence="6">The sequence shown here is derived from an EMBL/GenBank/DDBJ whole genome shotgun (WGS) entry which is preliminary data.</text>
</comment>
<dbReference type="PRINTS" id="PR01803">
    <property type="entry name" value="TCSIALIDASE"/>
</dbReference>
<dbReference type="Gene3D" id="2.60.120.200">
    <property type="match status" value="1"/>
</dbReference>
<feature type="region of interest" description="Disordered" evidence="2">
    <location>
        <begin position="1"/>
        <end position="40"/>
    </location>
</feature>
<dbReference type="GO" id="GO:0006689">
    <property type="term" value="P:ganglioside catabolic process"/>
    <property type="evidence" value="ECO:0007669"/>
    <property type="project" value="TreeGrafter"/>
</dbReference>
<evidence type="ECO:0000259" key="4">
    <source>
        <dbReference type="Pfam" id="PF13859"/>
    </source>
</evidence>
<dbReference type="VEuPathDB" id="TriTrypDB:TcCLB.508979.50"/>
<dbReference type="InterPro" id="IPR011040">
    <property type="entry name" value="Sialidase"/>
</dbReference>
<dbReference type="VEuPathDB" id="TriTrypDB:TcBrA4_0141730"/>
<keyword evidence="3" id="KW-0472">Membrane</keyword>
<evidence type="ECO:0000313" key="6">
    <source>
        <dbReference type="EMBL" id="PWU90455.1"/>
    </source>
</evidence>
<keyword evidence="3" id="KW-0812">Transmembrane</keyword>
<dbReference type="GO" id="GO:0016020">
    <property type="term" value="C:membrane"/>
    <property type="evidence" value="ECO:0007669"/>
    <property type="project" value="TreeGrafter"/>
</dbReference>
<dbReference type="InterPro" id="IPR026856">
    <property type="entry name" value="Sialidase_fam"/>
</dbReference>
<dbReference type="AlphaFoldDB" id="A0A2V2V1Q9"/>
<dbReference type="VEuPathDB" id="TriTrypDB:ECC02_007157"/>
<dbReference type="VEuPathDB" id="TriTrypDB:Tc_MARK_5440"/>
<dbReference type="VEuPathDB" id="TriTrypDB:Tc_MARK_5469"/>
<dbReference type="GO" id="GO:0009313">
    <property type="term" value="P:oligosaccharide catabolic process"/>
    <property type="evidence" value="ECO:0007669"/>
    <property type="project" value="TreeGrafter"/>
</dbReference>
<dbReference type="VEuPathDB" id="TriTrypDB:TcCLB.508761.110"/>
<feature type="transmembrane region" description="Helical" evidence="3">
    <location>
        <begin position="43"/>
        <end position="66"/>
    </location>
</feature>
<feature type="compositionally biased region" description="Basic and acidic residues" evidence="2">
    <location>
        <begin position="25"/>
        <end position="36"/>
    </location>
</feature>
<dbReference type="Pfam" id="PF11052">
    <property type="entry name" value="Tr-sialidase_C"/>
    <property type="match status" value="1"/>
</dbReference>
<gene>
    <name evidence="6" type="ORF">C4B63_50g193</name>
</gene>
<dbReference type="PANTHER" id="PTHR10628">
    <property type="entry name" value="SIALIDASE"/>
    <property type="match status" value="1"/>
</dbReference>
<dbReference type="InterPro" id="IPR008377">
    <property type="entry name" value="Sialidase_trypan"/>
</dbReference>
<evidence type="ECO:0000259" key="5">
    <source>
        <dbReference type="Pfam" id="PF22925"/>
    </source>
</evidence>
<dbReference type="Gene3D" id="2.120.10.10">
    <property type="match status" value="1"/>
</dbReference>
<sequence length="869" mass="92493">MLSRVAADKAPRTHNRCRVTGSSGRRREGGESERQRPNMSRRVFTSAVPLLLVVMMCCSTCGGVQADEDLLVDPKYKLEDITDGNLKLFGIPGLLKVGSDVFAVAEVQCKKGEDTFTGIASQLLTIKDDNTPEKALKNARVIQVLEEGVSTEAKKVEVSRPTAVVKGSDIYMLVGKYSGNAGARESAAAQSGILLVKGTVSGEESNKQIDWKDTNAVPKTAFGEHDSSMQLIGSGGSGVKLKDGTLVFPVEGTKKDGTEEDEKTKTVFLVLYLQDTKSWKLSKGMSADGCSDPSVVEWEKDKLMMMTACDDGRRRVYESADKGESWTEALGTLSRVWGSNKHEGSEKLVRSGFTTATIGVGDDDKNVMLVTLPVYAKDNNIVKGELHLWLTDNTHIVDIGPISGDDEDVAASALLYKSGTDDNKNEKLIALYEEKKGSGESSNSLFSVRPTAQLQRVKDVLATWKKVDKRVSGLCPSESAAQAPSPESACSTKITAGLVGFLSGNFSDDTWRDEYLGVNATVKKGKKEGVPAEKAETTGTSDGVKFRGTWAEWPVGAQGENELYHFANYNFTLVATVSIDGEPKEGDTPIPVMGAKMNDDDKNPVLLGLSYNKKEKKWILLCGGKPTEVQKRIEGQEKTQQVAIVLQNGTQGSAYVDGNFVGNAQCEFEGKEDKKISHFYIGGDGSNTEGQGGVSVTVTNVLLYNRPLDGNEITALNTIKPPITPPKDPNAQKIVVPSFGGTPHAGQEPLNGGEGVGGGIASSAASIAATPSSDVAQKVATMGGDKMQGDGSHQTPEVSMSSGADGEAAGGTYGQEEIHPQDMDVNATALSSSLGNLSQGNNSDGGTVRGRRVLPLLLLLLGLWGFAAQ</sequence>
<accession>A0A2V2V1Q9</accession>
<dbReference type="Pfam" id="PF13859">
    <property type="entry name" value="BNR_3"/>
    <property type="match status" value="1"/>
</dbReference>
<dbReference type="SUPFAM" id="SSF49899">
    <property type="entry name" value="Concanavalin A-like lectins/glucanases"/>
    <property type="match status" value="1"/>
</dbReference>
<feature type="domain" description="Trans-sialidase C-terminal" evidence="5">
    <location>
        <begin position="494"/>
        <end position="709"/>
    </location>
</feature>
<feature type="compositionally biased region" description="Basic and acidic residues" evidence="2">
    <location>
        <begin position="1"/>
        <end position="11"/>
    </location>
</feature>
<dbReference type="VEuPathDB" id="TriTrypDB:BCY84_09033"/>
<dbReference type="Proteomes" id="UP000246121">
    <property type="component" value="Unassembled WGS sequence"/>
</dbReference>
<protein>
    <submittedName>
        <fullName evidence="6">Putative trans-sialidase, Group VI</fullName>
    </submittedName>
</protein>
<proteinExistence type="predicted"/>
<dbReference type="InterPro" id="IPR013320">
    <property type="entry name" value="ConA-like_dom_sf"/>
</dbReference>
<dbReference type="EMBL" id="PRFA01000050">
    <property type="protein sequence ID" value="PWU90455.1"/>
    <property type="molecule type" value="Genomic_DNA"/>
</dbReference>
<feature type="domain" description="Sialidase" evidence="4">
    <location>
        <begin position="91"/>
        <end position="433"/>
    </location>
</feature>
<dbReference type="PANTHER" id="PTHR10628:SF30">
    <property type="entry name" value="EXO-ALPHA-SIALIDASE"/>
    <property type="match status" value="1"/>
</dbReference>
<name>A0A2V2V1Q9_TRYCR</name>
<evidence type="ECO:0000313" key="7">
    <source>
        <dbReference type="Proteomes" id="UP000246121"/>
    </source>
</evidence>
<feature type="compositionally biased region" description="Polar residues" evidence="2">
    <location>
        <begin position="791"/>
        <end position="802"/>
    </location>
</feature>
<evidence type="ECO:0000256" key="1">
    <source>
        <dbReference type="ARBA" id="ARBA00022737"/>
    </source>
</evidence>